<feature type="binding site" evidence="12">
    <location>
        <position position="327"/>
    </location>
    <ligand>
        <name>UDP-N-acetyl-alpha-D-glucosamine</name>
        <dbReference type="ChEBI" id="CHEBI:57705"/>
    </ligand>
</feature>
<dbReference type="NCBIfam" id="TIGR01072">
    <property type="entry name" value="murA"/>
    <property type="match status" value="1"/>
</dbReference>
<dbReference type="FunFam" id="3.65.10.10:FF:000001">
    <property type="entry name" value="UDP-N-acetylglucosamine 1-carboxyvinyltransferase"/>
    <property type="match status" value="1"/>
</dbReference>
<keyword evidence="4 12" id="KW-0132">Cell division</keyword>
<feature type="domain" description="Enolpyruvate transferase" evidence="13">
    <location>
        <begin position="7"/>
        <end position="405"/>
    </location>
</feature>
<comment type="subcellular location">
    <subcellularLocation>
        <location evidence="1 12">Cytoplasm</location>
    </subcellularLocation>
</comment>
<dbReference type="CDD" id="cd01555">
    <property type="entry name" value="UdpNAET"/>
    <property type="match status" value="1"/>
</dbReference>
<feature type="binding site" evidence="12">
    <location>
        <begin position="121"/>
        <end position="125"/>
    </location>
    <ligand>
        <name>UDP-N-acetyl-alpha-D-glucosamine</name>
        <dbReference type="ChEBI" id="CHEBI:57705"/>
    </ligand>
</feature>
<keyword evidence="6 12" id="KW-0133">Cell shape</keyword>
<keyword evidence="5 12" id="KW-0808">Transferase</keyword>
<dbReference type="InterPro" id="IPR001986">
    <property type="entry name" value="Enolpyruvate_Tfrase_dom"/>
</dbReference>
<keyword evidence="7 12" id="KW-0573">Peptidoglycan synthesis</keyword>
<name>A0A5T1E670_CAMJU</name>
<evidence type="ECO:0000256" key="4">
    <source>
        <dbReference type="ARBA" id="ARBA00022618"/>
    </source>
</evidence>
<dbReference type="EMBL" id="AACJON010000006">
    <property type="protein sequence ID" value="EAK8366060.1"/>
    <property type="molecule type" value="Genomic_DNA"/>
</dbReference>
<evidence type="ECO:0000256" key="12">
    <source>
        <dbReference type="HAMAP-Rule" id="MF_00111"/>
    </source>
</evidence>
<dbReference type="GO" id="GO:0009252">
    <property type="term" value="P:peptidoglycan biosynthetic process"/>
    <property type="evidence" value="ECO:0007669"/>
    <property type="project" value="UniProtKB-UniRule"/>
</dbReference>
<evidence type="ECO:0000256" key="1">
    <source>
        <dbReference type="ARBA" id="ARBA00004496"/>
    </source>
</evidence>
<dbReference type="NCBIfam" id="NF006873">
    <property type="entry name" value="PRK09369.1"/>
    <property type="match status" value="1"/>
</dbReference>
<evidence type="ECO:0000256" key="5">
    <source>
        <dbReference type="ARBA" id="ARBA00022679"/>
    </source>
</evidence>
<evidence type="ECO:0000256" key="6">
    <source>
        <dbReference type="ARBA" id="ARBA00022960"/>
    </source>
</evidence>
<feature type="binding site" evidence="12">
    <location>
        <position position="305"/>
    </location>
    <ligand>
        <name>UDP-N-acetyl-alpha-D-glucosamine</name>
        <dbReference type="ChEBI" id="CHEBI:57705"/>
    </ligand>
</feature>
<feature type="active site" description="Proton donor" evidence="12">
    <location>
        <position position="116"/>
    </location>
</feature>
<dbReference type="Pfam" id="PF00275">
    <property type="entry name" value="EPSP_synthase"/>
    <property type="match status" value="1"/>
</dbReference>
<organism evidence="14">
    <name type="scientific">Campylobacter jejuni</name>
    <dbReference type="NCBI Taxonomy" id="197"/>
    <lineage>
        <taxon>Bacteria</taxon>
        <taxon>Pseudomonadati</taxon>
        <taxon>Campylobacterota</taxon>
        <taxon>Epsilonproteobacteria</taxon>
        <taxon>Campylobacterales</taxon>
        <taxon>Campylobacteraceae</taxon>
        <taxon>Campylobacter</taxon>
    </lineage>
</organism>
<feature type="modified residue" description="2-(S-cysteinyl)pyruvic acid O-phosphothioketal" evidence="12">
    <location>
        <position position="116"/>
    </location>
</feature>
<keyword evidence="3 12" id="KW-0963">Cytoplasm</keyword>
<dbReference type="EC" id="2.5.1.7" evidence="12"/>
<dbReference type="GO" id="GO:0019277">
    <property type="term" value="P:UDP-N-acetylgalactosamine biosynthetic process"/>
    <property type="evidence" value="ECO:0007669"/>
    <property type="project" value="InterPro"/>
</dbReference>
<comment type="pathway">
    <text evidence="2 12">Cell wall biogenesis; peptidoglycan biosynthesis.</text>
</comment>
<dbReference type="PANTHER" id="PTHR43783">
    <property type="entry name" value="UDP-N-ACETYLGLUCOSAMINE 1-CARBOXYVINYLTRANSFERASE"/>
    <property type="match status" value="1"/>
</dbReference>
<dbReference type="GO" id="GO:0008360">
    <property type="term" value="P:regulation of cell shape"/>
    <property type="evidence" value="ECO:0007669"/>
    <property type="project" value="UniProtKB-KW"/>
</dbReference>
<evidence type="ECO:0000256" key="11">
    <source>
        <dbReference type="ARBA" id="ARBA00047527"/>
    </source>
</evidence>
<evidence type="ECO:0000256" key="7">
    <source>
        <dbReference type="ARBA" id="ARBA00022984"/>
    </source>
</evidence>
<dbReference type="PANTHER" id="PTHR43783:SF1">
    <property type="entry name" value="UDP-N-ACETYLGLUCOSAMINE 1-CARBOXYVINYLTRANSFERASE"/>
    <property type="match status" value="1"/>
</dbReference>
<gene>
    <name evidence="12 14" type="primary">murA</name>
    <name evidence="14" type="ORF">E7Q89_05025</name>
</gene>
<sequence>MTYLEIEGTNHLSGNVTISGAKNAALPLIVSSILAKNEVKINNVPNVADIKTLISLLENLGAKVNFQNNSALLNTNTLNQTIAKYDIVRKMRASILTLGPLLARFGHCEVSLPGGCAIGQRPIDLHLLALEKMGANIQIKQGYVVASGNLKGNEILFDKITVTGSENIIMAAALAKGKTKLLNVAKEPEVVQLCEVLKDAGLEIKGIGTDELEIYGSDGELLEFKEFSVIPDRIEAGTYLCAGAITNSKITLDKVNATHLSAVLAKLHQMGFETLITEDSITLLPAKEIKPVEIMTSEYPGFPTDMQAQFMALALKANGTSIIDERLFENRFMHVSELLRMGADIKLNGHIATIVGGKELNAADVMATDLRASSALILTALAAKGTSKVHRIYHLDRGYENLEEKFKDLGAKITRLEE</sequence>
<dbReference type="InterPro" id="IPR013792">
    <property type="entry name" value="RNA3'P_cycl/enolpyr_Trfase_a/b"/>
</dbReference>
<comment type="caution">
    <text evidence="12">Lacks conserved residue(s) required for the propagation of feature annotation.</text>
</comment>
<protein>
    <recommendedName>
        <fullName evidence="12">UDP-N-acetylglucosamine 1-carboxyvinyltransferase</fullName>
        <ecNumber evidence="12">2.5.1.7</ecNumber>
    </recommendedName>
    <alternativeName>
        <fullName evidence="12">Enoylpyruvate transferase</fullName>
    </alternativeName>
    <alternativeName>
        <fullName evidence="12">UDP-N-acetylglucosamine enolpyruvyl transferase</fullName>
        <shortName evidence="12">EPT</shortName>
    </alternativeName>
</protein>
<reference evidence="14" key="1">
    <citation type="submission" date="2019-04" db="EMBL/GenBank/DDBJ databases">
        <authorList>
            <person name="Ashton P.M."/>
            <person name="Dallman T."/>
            <person name="Nair S."/>
            <person name="De Pinna E."/>
            <person name="Peters T."/>
            <person name="Grant K."/>
        </authorList>
    </citation>
    <scope>NUCLEOTIDE SEQUENCE</scope>
    <source>
        <strain evidence="14">OXC2634</strain>
    </source>
</reference>
<dbReference type="UniPathway" id="UPA00219"/>
<comment type="similarity">
    <text evidence="10 12">Belongs to the EPSP synthase family. MurA subfamily.</text>
</comment>
<dbReference type="GO" id="GO:0051301">
    <property type="term" value="P:cell division"/>
    <property type="evidence" value="ECO:0007669"/>
    <property type="project" value="UniProtKB-KW"/>
</dbReference>
<keyword evidence="8 12" id="KW-0131">Cell cycle</keyword>
<dbReference type="Gene3D" id="3.65.10.10">
    <property type="entry name" value="Enolpyruvate transferase domain"/>
    <property type="match status" value="2"/>
</dbReference>
<dbReference type="SUPFAM" id="SSF55205">
    <property type="entry name" value="EPT/RTPC-like"/>
    <property type="match status" value="1"/>
</dbReference>
<evidence type="ECO:0000259" key="13">
    <source>
        <dbReference type="Pfam" id="PF00275"/>
    </source>
</evidence>
<dbReference type="InterPro" id="IPR005750">
    <property type="entry name" value="UDP_GlcNAc_COvinyl_MurA"/>
</dbReference>
<feature type="binding site" evidence="12">
    <location>
        <position position="92"/>
    </location>
    <ligand>
        <name>UDP-N-acetyl-alpha-D-glucosamine</name>
        <dbReference type="ChEBI" id="CHEBI:57705"/>
    </ligand>
</feature>
<comment type="function">
    <text evidence="12">Cell wall formation. Adds enolpyruvyl to UDP-N-acetylglucosamine.</text>
</comment>
<keyword evidence="12" id="KW-0670">Pyruvate</keyword>
<feature type="binding site" evidence="12">
    <location>
        <begin position="22"/>
        <end position="23"/>
    </location>
    <ligand>
        <name>phosphoenolpyruvate</name>
        <dbReference type="ChEBI" id="CHEBI:58702"/>
    </ligand>
</feature>
<proteinExistence type="inferred from homology"/>
<evidence type="ECO:0000256" key="10">
    <source>
        <dbReference type="ARBA" id="ARBA00038367"/>
    </source>
</evidence>
<comment type="catalytic activity">
    <reaction evidence="11 12">
        <text>phosphoenolpyruvate + UDP-N-acetyl-alpha-D-glucosamine = UDP-N-acetyl-3-O-(1-carboxyvinyl)-alpha-D-glucosamine + phosphate</text>
        <dbReference type="Rhea" id="RHEA:18681"/>
        <dbReference type="ChEBI" id="CHEBI:43474"/>
        <dbReference type="ChEBI" id="CHEBI:57705"/>
        <dbReference type="ChEBI" id="CHEBI:58702"/>
        <dbReference type="ChEBI" id="CHEBI:68483"/>
        <dbReference type="EC" id="2.5.1.7"/>
    </reaction>
</comment>
<dbReference type="AlphaFoldDB" id="A0A5T1E670"/>
<keyword evidence="9 12" id="KW-0961">Cell wall biogenesis/degradation</keyword>
<dbReference type="HAMAP" id="MF_00111">
    <property type="entry name" value="MurA"/>
    <property type="match status" value="1"/>
</dbReference>
<evidence type="ECO:0000256" key="8">
    <source>
        <dbReference type="ARBA" id="ARBA00023306"/>
    </source>
</evidence>
<accession>A0A5T1E670</accession>
<evidence type="ECO:0000256" key="2">
    <source>
        <dbReference type="ARBA" id="ARBA00004752"/>
    </source>
</evidence>
<dbReference type="GO" id="GO:0008760">
    <property type="term" value="F:UDP-N-acetylglucosamine 1-carboxyvinyltransferase activity"/>
    <property type="evidence" value="ECO:0007669"/>
    <property type="project" value="UniProtKB-UniRule"/>
</dbReference>
<comment type="caution">
    <text evidence="14">The sequence shown here is derived from an EMBL/GenBank/DDBJ whole genome shotgun (WGS) entry which is preliminary data.</text>
</comment>
<dbReference type="InterPro" id="IPR036968">
    <property type="entry name" value="Enolpyruvate_Tfrase_sf"/>
</dbReference>
<evidence type="ECO:0000256" key="3">
    <source>
        <dbReference type="ARBA" id="ARBA00022490"/>
    </source>
</evidence>
<evidence type="ECO:0000313" key="14">
    <source>
        <dbReference type="EMBL" id="EAK8366060.1"/>
    </source>
</evidence>
<dbReference type="GO" id="GO:0005737">
    <property type="term" value="C:cytoplasm"/>
    <property type="evidence" value="ECO:0007669"/>
    <property type="project" value="UniProtKB-SubCell"/>
</dbReference>
<dbReference type="InterPro" id="IPR050068">
    <property type="entry name" value="MurA_subfamily"/>
</dbReference>
<dbReference type="GO" id="GO:0071555">
    <property type="term" value="P:cell wall organization"/>
    <property type="evidence" value="ECO:0007669"/>
    <property type="project" value="UniProtKB-KW"/>
</dbReference>
<evidence type="ECO:0000256" key="9">
    <source>
        <dbReference type="ARBA" id="ARBA00023316"/>
    </source>
</evidence>